<keyword evidence="1 2" id="KW-0732">Signal</keyword>
<name>A0A1B4V217_9GAMM</name>
<dbReference type="Gene3D" id="2.40.160.20">
    <property type="match status" value="1"/>
</dbReference>
<dbReference type="AlphaFoldDB" id="A0A1B4V217"/>
<feature type="signal peptide" evidence="2">
    <location>
        <begin position="1"/>
        <end position="38"/>
    </location>
</feature>
<organism evidence="4 5">
    <name type="scientific">Sulfurifustis variabilis</name>
    <dbReference type="NCBI Taxonomy" id="1675686"/>
    <lineage>
        <taxon>Bacteria</taxon>
        <taxon>Pseudomonadati</taxon>
        <taxon>Pseudomonadota</taxon>
        <taxon>Gammaproteobacteria</taxon>
        <taxon>Acidiferrobacterales</taxon>
        <taxon>Acidiferrobacteraceae</taxon>
        <taxon>Sulfurifustis</taxon>
    </lineage>
</organism>
<accession>A0A1B4V217</accession>
<dbReference type="KEGG" id="sva:SVA_0924"/>
<feature type="domain" description="Outer membrane protein beta-barrel" evidence="3">
    <location>
        <begin position="27"/>
        <end position="228"/>
    </location>
</feature>
<evidence type="ECO:0000256" key="2">
    <source>
        <dbReference type="SAM" id="SignalP"/>
    </source>
</evidence>
<evidence type="ECO:0000256" key="1">
    <source>
        <dbReference type="ARBA" id="ARBA00022729"/>
    </source>
</evidence>
<dbReference type="SUPFAM" id="SSF56925">
    <property type="entry name" value="OMPA-like"/>
    <property type="match status" value="1"/>
</dbReference>
<evidence type="ECO:0000313" key="4">
    <source>
        <dbReference type="EMBL" id="BAU47503.1"/>
    </source>
</evidence>
<dbReference type="EMBL" id="AP014936">
    <property type="protein sequence ID" value="BAU47503.1"/>
    <property type="molecule type" value="Genomic_DNA"/>
</dbReference>
<proteinExistence type="predicted"/>
<reference evidence="4 5" key="1">
    <citation type="submission" date="2015-08" db="EMBL/GenBank/DDBJ databases">
        <title>Complete genome sequence of Sulfurifustis variabilis.</title>
        <authorList>
            <person name="Miura A."/>
            <person name="Kojima H."/>
            <person name="Fukui M."/>
        </authorList>
    </citation>
    <scope>NUCLEOTIDE SEQUENCE [LARGE SCALE GENOMIC DNA]</scope>
    <source>
        <strain evidence="5">skN76</strain>
    </source>
</reference>
<dbReference type="InterPro" id="IPR011250">
    <property type="entry name" value="OMP/PagP_B-barrel"/>
</dbReference>
<feature type="chain" id="PRO_5008571257" evidence="2">
    <location>
        <begin position="39"/>
        <end position="240"/>
    </location>
</feature>
<evidence type="ECO:0000259" key="3">
    <source>
        <dbReference type="Pfam" id="PF13505"/>
    </source>
</evidence>
<dbReference type="InterPro" id="IPR027385">
    <property type="entry name" value="Beta-barrel_OMP"/>
</dbReference>
<keyword evidence="4" id="KW-0966">Cell projection</keyword>
<gene>
    <name evidence="4" type="ORF">SVA_0924</name>
</gene>
<sequence length="240" mass="25729">MPPDSDHRGYTEWRRNARRAVTGALGLVLTALCLPAPAQTPGGYAGIGFGRSSVDIDGGALEQNLLDFAAAEGVAIASSSSSDDGTDTSVKLFLGYRFNRYFGIEGAFVDLGDFDASASATDAAFGDTLTVRTELDFFAFSFAGLAHLPVSRSFSVYGKFGFYAWDLDLTERVRLPGFATSTARASDDGSDFVYGAGLEWDIGRQFAVRAEWERYNEVGEGSLAGEDDIDVVGVSGLFRW</sequence>
<dbReference type="Pfam" id="PF13505">
    <property type="entry name" value="OMP_b-brl"/>
    <property type="match status" value="1"/>
</dbReference>
<evidence type="ECO:0000313" key="5">
    <source>
        <dbReference type="Proteomes" id="UP000218899"/>
    </source>
</evidence>
<keyword evidence="4" id="KW-0969">Cilium</keyword>
<keyword evidence="4" id="KW-0282">Flagellum</keyword>
<dbReference type="OrthoDB" id="5622477at2"/>
<protein>
    <submittedName>
        <fullName evidence="4">Flagellar motor protein MotB</fullName>
    </submittedName>
</protein>
<keyword evidence="5" id="KW-1185">Reference proteome</keyword>
<dbReference type="RefSeq" id="WP_096459408.1">
    <property type="nucleotide sequence ID" value="NZ_AP014936.1"/>
</dbReference>
<dbReference type="Proteomes" id="UP000218899">
    <property type="component" value="Chromosome"/>
</dbReference>